<feature type="transmembrane region" description="Helical" evidence="7">
    <location>
        <begin position="56"/>
        <end position="80"/>
    </location>
</feature>
<keyword evidence="3 7" id="KW-0812">Transmembrane</keyword>
<feature type="transmembrane region" description="Helical" evidence="7">
    <location>
        <begin position="6"/>
        <end position="35"/>
    </location>
</feature>
<dbReference type="InterPro" id="IPR002549">
    <property type="entry name" value="AI-2E-like"/>
</dbReference>
<feature type="transmembrane region" description="Helical" evidence="7">
    <location>
        <begin position="237"/>
        <end position="256"/>
    </location>
</feature>
<accession>A0A6M8BBW6</accession>
<comment type="subcellular location">
    <subcellularLocation>
        <location evidence="1">Membrane</location>
        <topology evidence="1">Multi-pass membrane protein</topology>
    </subcellularLocation>
</comment>
<dbReference type="Proteomes" id="UP000505210">
    <property type="component" value="Chromosome"/>
</dbReference>
<evidence type="ECO:0000256" key="5">
    <source>
        <dbReference type="ARBA" id="ARBA00023136"/>
    </source>
</evidence>
<keyword evidence="9" id="KW-1185">Reference proteome</keyword>
<feature type="transmembrane region" description="Helical" evidence="7">
    <location>
        <begin position="143"/>
        <end position="163"/>
    </location>
</feature>
<evidence type="ECO:0000256" key="3">
    <source>
        <dbReference type="ARBA" id="ARBA00022692"/>
    </source>
</evidence>
<evidence type="ECO:0000313" key="9">
    <source>
        <dbReference type="Proteomes" id="UP000505210"/>
    </source>
</evidence>
<dbReference type="AlphaFoldDB" id="A0A6M8BBW6"/>
<dbReference type="EMBL" id="CP053661">
    <property type="protein sequence ID" value="QKD81536.1"/>
    <property type="molecule type" value="Genomic_DNA"/>
</dbReference>
<dbReference type="KEGG" id="theu:HPC62_04455"/>
<feature type="region of interest" description="Disordered" evidence="6">
    <location>
        <begin position="375"/>
        <end position="431"/>
    </location>
</feature>
<dbReference type="GO" id="GO:0055085">
    <property type="term" value="P:transmembrane transport"/>
    <property type="evidence" value="ECO:0007669"/>
    <property type="project" value="TreeGrafter"/>
</dbReference>
<organism evidence="8 9">
    <name type="scientific">Thermoleptolyngbya sichuanensis A183</name>
    <dbReference type="NCBI Taxonomy" id="2737172"/>
    <lineage>
        <taxon>Bacteria</taxon>
        <taxon>Bacillati</taxon>
        <taxon>Cyanobacteriota</taxon>
        <taxon>Cyanophyceae</taxon>
        <taxon>Oculatellales</taxon>
        <taxon>Oculatellaceae</taxon>
        <taxon>Thermoleptolyngbya</taxon>
        <taxon>Thermoleptolyngbya sichuanensis</taxon>
    </lineage>
</organism>
<evidence type="ECO:0000256" key="6">
    <source>
        <dbReference type="SAM" id="MobiDB-lite"/>
    </source>
</evidence>
<dbReference type="PANTHER" id="PTHR21716:SF62">
    <property type="entry name" value="TRANSPORT PROTEIN YDBI-RELATED"/>
    <property type="match status" value="1"/>
</dbReference>
<proteinExistence type="inferred from homology"/>
<dbReference type="Pfam" id="PF01594">
    <property type="entry name" value="AI-2E_transport"/>
    <property type="match status" value="1"/>
</dbReference>
<dbReference type="RefSeq" id="WP_172353932.1">
    <property type="nucleotide sequence ID" value="NZ_CP053661.1"/>
</dbReference>
<dbReference type="PANTHER" id="PTHR21716">
    <property type="entry name" value="TRANSMEMBRANE PROTEIN"/>
    <property type="match status" value="1"/>
</dbReference>
<feature type="transmembrane region" description="Helical" evidence="7">
    <location>
        <begin position="263"/>
        <end position="285"/>
    </location>
</feature>
<evidence type="ECO:0000256" key="1">
    <source>
        <dbReference type="ARBA" id="ARBA00004141"/>
    </source>
</evidence>
<comment type="similarity">
    <text evidence="2">Belongs to the autoinducer-2 exporter (AI-2E) (TC 2.A.86) family.</text>
</comment>
<dbReference type="GO" id="GO:0016020">
    <property type="term" value="C:membrane"/>
    <property type="evidence" value="ECO:0007669"/>
    <property type="project" value="UniProtKB-SubCell"/>
</dbReference>
<protein>
    <submittedName>
        <fullName evidence="8">AI-2E family transporter</fullName>
    </submittedName>
</protein>
<evidence type="ECO:0000313" key="8">
    <source>
        <dbReference type="EMBL" id="QKD81536.1"/>
    </source>
</evidence>
<feature type="transmembrane region" description="Helical" evidence="7">
    <location>
        <begin position="195"/>
        <end position="217"/>
    </location>
</feature>
<sequence length="431" mass="46904">MKLGQWIGLLALIAAIYILWSIQQLLLLMFVGIVFATALNRLVRWMGKHGVPRGAASIFSIVGLLLIMTLFVAIIVPPFLDQFQLLTELVPQGLNQLRLGLDWLTERLPGSASELVPNFNELFNQLQPFVSGLANNFFRAFSGFFNVGVSFLFVLMLTIMLLLNPHPYRQGFLRLVPSFYRRRADEILTLCEEDLVGWIIGTLINMVVIAIVSGIVLQILGVKLVLANALVAGLMEAIPNLGPVLSTIAPVAIALIDSPVKALGVLIAYVLIQQLEQFLLVPVVMGQQVSLLPAVTLLAQFAFASFFGFLGLFLAIPLVIIVRILLREVVIRDVLDQWTNPEFEHREQESHLLENQEGAIAPAVCSSGFSTHTLSHSATAAESPDATHPPKNPPKNPSDAIAETGYIASNPGCSDPSAESGSPDGNSEQSD</sequence>
<evidence type="ECO:0000256" key="7">
    <source>
        <dbReference type="SAM" id="Phobius"/>
    </source>
</evidence>
<keyword evidence="4 7" id="KW-1133">Transmembrane helix</keyword>
<feature type="compositionally biased region" description="Polar residues" evidence="6">
    <location>
        <begin position="417"/>
        <end position="431"/>
    </location>
</feature>
<name>A0A6M8BBW6_9CYAN</name>
<evidence type="ECO:0000256" key="2">
    <source>
        <dbReference type="ARBA" id="ARBA00009773"/>
    </source>
</evidence>
<evidence type="ECO:0000256" key="4">
    <source>
        <dbReference type="ARBA" id="ARBA00022989"/>
    </source>
</evidence>
<feature type="transmembrane region" description="Helical" evidence="7">
    <location>
        <begin position="297"/>
        <end position="322"/>
    </location>
</feature>
<gene>
    <name evidence="8" type="ORF">HPC62_04455</name>
</gene>
<keyword evidence="5 7" id="KW-0472">Membrane</keyword>
<reference evidence="8 9" key="1">
    <citation type="submission" date="2020-05" db="EMBL/GenBank/DDBJ databases">
        <title>Complete genome sequence of of a novel Thermoleptolyngbya strain isolated from hot springs of Ganzi, Sichuan China.</title>
        <authorList>
            <person name="Tang J."/>
            <person name="Daroch M."/>
            <person name="Li L."/>
            <person name="Waleron K."/>
            <person name="Waleron M."/>
            <person name="Waleron M."/>
        </authorList>
    </citation>
    <scope>NUCLEOTIDE SEQUENCE [LARGE SCALE GENOMIC DNA]</scope>
    <source>
        <strain evidence="8 9">PKUAC-SCTA183</strain>
    </source>
</reference>